<sequence length="496" mass="51964">MKDGEGFRGGSGGADRSGSVGALFGELESARCVLDAAATAAGTASAAVAVGRGPGALGLAADREVLAVADLVEGLARRVAGLQVRLAGEVEARQIAERRGERSTVCLLRDRLRISAGDAKRRLDVAAAVTAGSSLTGQPIPPVCPQVAEALSGGLIGVDAAHVLAEKLSVIREKSVTAQSDVLDGRTADEVAVQAEEHLLEQALSYDSGFVARCGARWVAFLDPDGSPPSDIETRLEHGLWFGAPRRNGLVPFKGAMSQLQHETLLSAAGPATSPRHANGKDAGCDVATSGKPVRDDDRDADERTYQHKLLDGLIACCATALKAGAVTSGRANASIMVTIDYDTLYAKTSGHGLLAHSGPVSVSTVRQLACDAALIPVVLGGTGQILDTGLSRRLFTPAQRRAIIARDHGCIMPGCTAPASWCATHHIDFHSEGGPTSTDNGALLCEHHHGVIHRGEWTVTMRDGIPWVIPPAWIDPNRTPRRNHFHDPPGPHKRE</sequence>
<evidence type="ECO:0000256" key="1">
    <source>
        <dbReference type="SAM" id="MobiDB-lite"/>
    </source>
</evidence>
<evidence type="ECO:0000313" key="4">
    <source>
        <dbReference type="Proteomes" id="UP001209083"/>
    </source>
</evidence>
<organism evidence="3 4">
    <name type="scientific">Saxibacter everestensis</name>
    <dbReference type="NCBI Taxonomy" id="2909229"/>
    <lineage>
        <taxon>Bacteria</taxon>
        <taxon>Bacillati</taxon>
        <taxon>Actinomycetota</taxon>
        <taxon>Actinomycetes</taxon>
        <taxon>Micrococcales</taxon>
        <taxon>Brevibacteriaceae</taxon>
        <taxon>Saxibacter</taxon>
    </lineage>
</organism>
<dbReference type="EMBL" id="CP090958">
    <property type="protein sequence ID" value="WGW10459.1"/>
    <property type="molecule type" value="Genomic_DNA"/>
</dbReference>
<keyword evidence="4" id="KW-1185">Reference proteome</keyword>
<dbReference type="Pfam" id="PF02720">
    <property type="entry name" value="DUF222"/>
    <property type="match status" value="1"/>
</dbReference>
<accession>A0ABY8QNA9</accession>
<evidence type="ECO:0000313" key="3">
    <source>
        <dbReference type="EMBL" id="WGW10459.1"/>
    </source>
</evidence>
<dbReference type="Proteomes" id="UP001209083">
    <property type="component" value="Chromosome"/>
</dbReference>
<proteinExistence type="predicted"/>
<dbReference type="SMART" id="SM00507">
    <property type="entry name" value="HNHc"/>
    <property type="match status" value="1"/>
</dbReference>
<dbReference type="RefSeq" id="WP_349637238.1">
    <property type="nucleotide sequence ID" value="NZ_CP090958.1"/>
</dbReference>
<dbReference type="InterPro" id="IPR003615">
    <property type="entry name" value="HNH_nuc"/>
</dbReference>
<dbReference type="InterPro" id="IPR003870">
    <property type="entry name" value="DUF222"/>
</dbReference>
<name>A0ABY8QNA9_9MICO</name>
<protein>
    <submittedName>
        <fullName evidence="3">DUF222 domain-containing protein</fullName>
    </submittedName>
</protein>
<feature type="domain" description="HNH nuclease" evidence="2">
    <location>
        <begin position="399"/>
        <end position="451"/>
    </location>
</feature>
<dbReference type="CDD" id="cd00085">
    <property type="entry name" value="HNHc"/>
    <property type="match status" value="1"/>
</dbReference>
<reference evidence="3 4" key="1">
    <citation type="submission" date="2023-05" db="EMBL/GenBank/DDBJ databases">
        <title>Lithophilousrod everest ZFBP1038 complete genpme.</title>
        <authorList>
            <person name="Tian M."/>
        </authorList>
    </citation>
    <scope>NUCLEOTIDE SEQUENCE [LARGE SCALE GENOMIC DNA]</scope>
    <source>
        <strain evidence="3 4">ZFBP1038</strain>
    </source>
</reference>
<gene>
    <name evidence="3" type="ORF">LWF01_09875</name>
</gene>
<evidence type="ECO:0000259" key="2">
    <source>
        <dbReference type="SMART" id="SM00507"/>
    </source>
</evidence>
<feature type="region of interest" description="Disordered" evidence="1">
    <location>
        <begin position="270"/>
        <end position="300"/>
    </location>
</feature>